<dbReference type="EMBL" id="LVJS01000054">
    <property type="protein sequence ID" value="KZC22670.1"/>
    <property type="molecule type" value="Genomic_DNA"/>
</dbReference>
<dbReference type="PROSITE" id="PS51194">
    <property type="entry name" value="HELICASE_CTER"/>
    <property type="match status" value="1"/>
</dbReference>
<dbReference type="GO" id="GO:0008270">
    <property type="term" value="F:zinc ion binding"/>
    <property type="evidence" value="ECO:0007669"/>
    <property type="project" value="UniProtKB-KW"/>
</dbReference>
<dbReference type="Pfam" id="PF00271">
    <property type="entry name" value="Helicase_C"/>
    <property type="match status" value="1"/>
</dbReference>
<reference evidence="7 8" key="1">
    <citation type="journal article" date="2016" name="MBio">
        <title>Lateral Gene Transfer in a Heavy Metal-Contaminated-Groundwater Microbial Community.</title>
        <authorList>
            <person name="Hemme C.L."/>
            <person name="Green S.J."/>
            <person name="Rishishwar L."/>
            <person name="Prakash O."/>
            <person name="Pettenato A."/>
            <person name="Chakraborty R."/>
            <person name="Deutschbauer A.M."/>
            <person name="Van Nostrand J.D."/>
            <person name="Wu L."/>
            <person name="He Z."/>
            <person name="Jordan I.K."/>
            <person name="Hazen T.C."/>
            <person name="Arkin A.P."/>
            <person name="Kostka J.E."/>
            <person name="Zhou J."/>
        </authorList>
    </citation>
    <scope>NUCLEOTIDE SEQUENCE [LARGE SCALE GENOMIC DNA]</scope>
    <source>
        <strain evidence="7 8">FW104-T7</strain>
    </source>
</reference>
<feature type="domain" description="Helicase ATP-binding" evidence="5">
    <location>
        <begin position="656"/>
        <end position="816"/>
    </location>
</feature>
<dbReference type="InterPro" id="IPR001650">
    <property type="entry name" value="Helicase_C-like"/>
</dbReference>
<evidence type="ECO:0000259" key="4">
    <source>
        <dbReference type="PROSITE" id="PS50966"/>
    </source>
</evidence>
<dbReference type="InterPro" id="IPR049730">
    <property type="entry name" value="SNF2/RAD54-like_C"/>
</dbReference>
<proteinExistence type="predicted"/>
<dbReference type="PROSITE" id="PS51192">
    <property type="entry name" value="HELICASE_ATP_BIND_1"/>
    <property type="match status" value="1"/>
</dbReference>
<keyword evidence="2" id="KW-0347">Helicase</keyword>
<dbReference type="InterPro" id="IPR007527">
    <property type="entry name" value="Znf_SWIM"/>
</dbReference>
<evidence type="ECO:0000313" key="8">
    <source>
        <dbReference type="Proteomes" id="UP000076131"/>
    </source>
</evidence>
<dbReference type="InterPro" id="IPR000330">
    <property type="entry name" value="SNF2_N"/>
</dbReference>
<dbReference type="GO" id="GO:0005524">
    <property type="term" value="F:ATP binding"/>
    <property type="evidence" value="ECO:0007669"/>
    <property type="project" value="InterPro"/>
</dbReference>
<dbReference type="Gene3D" id="3.40.50.300">
    <property type="entry name" value="P-loop containing nucleotide triphosphate hydrolases"/>
    <property type="match status" value="1"/>
</dbReference>
<dbReference type="GO" id="GO:0016787">
    <property type="term" value="F:hydrolase activity"/>
    <property type="evidence" value="ECO:0007669"/>
    <property type="project" value="UniProtKB-KW"/>
</dbReference>
<dbReference type="InterPro" id="IPR027417">
    <property type="entry name" value="P-loop_NTPase"/>
</dbReference>
<dbReference type="SMART" id="SM00490">
    <property type="entry name" value="HELICc"/>
    <property type="match status" value="1"/>
</dbReference>
<dbReference type="CDD" id="cd18012">
    <property type="entry name" value="DEXQc_arch_SWI2_SNF2"/>
    <property type="match status" value="1"/>
</dbReference>
<dbReference type="CDD" id="cd18793">
    <property type="entry name" value="SF2_C_SNF"/>
    <property type="match status" value="1"/>
</dbReference>
<comment type="caution">
    <text evidence="7">The sequence shown here is derived from an EMBL/GenBank/DDBJ whole genome shotgun (WGS) entry which is preliminary data.</text>
</comment>
<dbReference type="SUPFAM" id="SSF52540">
    <property type="entry name" value="P-loop containing nucleoside triphosphate hydrolases"/>
    <property type="match status" value="2"/>
</dbReference>
<dbReference type="Proteomes" id="UP000076131">
    <property type="component" value="Unassembled WGS sequence"/>
</dbReference>
<dbReference type="Pfam" id="PF00176">
    <property type="entry name" value="SNF2-rel_dom"/>
    <property type="match status" value="1"/>
</dbReference>
<keyword evidence="2" id="KW-0547">Nucleotide-binding</keyword>
<organism evidence="7 8">
    <name type="scientific">Rhodanobacter thiooxydans</name>
    <dbReference type="NCBI Taxonomy" id="416169"/>
    <lineage>
        <taxon>Bacteria</taxon>
        <taxon>Pseudomonadati</taxon>
        <taxon>Pseudomonadota</taxon>
        <taxon>Gammaproteobacteria</taxon>
        <taxon>Lysobacterales</taxon>
        <taxon>Rhodanobacteraceae</taxon>
        <taxon>Rhodanobacter</taxon>
    </lineage>
</organism>
<evidence type="ECO:0000256" key="1">
    <source>
        <dbReference type="ARBA" id="ARBA00022801"/>
    </source>
</evidence>
<dbReference type="InterPro" id="IPR038718">
    <property type="entry name" value="SNF2-like_sf"/>
</dbReference>
<evidence type="ECO:0000259" key="6">
    <source>
        <dbReference type="PROSITE" id="PS51194"/>
    </source>
</evidence>
<keyword evidence="3" id="KW-0863">Zinc-finger</keyword>
<evidence type="ECO:0000259" key="5">
    <source>
        <dbReference type="PROSITE" id="PS51192"/>
    </source>
</evidence>
<evidence type="ECO:0000256" key="3">
    <source>
        <dbReference type="PROSITE-ProRule" id="PRU00325"/>
    </source>
</evidence>
<gene>
    <name evidence="7" type="ORF">RHOFW104T7_17845</name>
</gene>
<dbReference type="GO" id="GO:0004386">
    <property type="term" value="F:helicase activity"/>
    <property type="evidence" value="ECO:0007669"/>
    <property type="project" value="UniProtKB-KW"/>
</dbReference>
<feature type="domain" description="Helicase C-terminal" evidence="6">
    <location>
        <begin position="942"/>
        <end position="1089"/>
    </location>
</feature>
<feature type="domain" description="SWIM-type" evidence="4">
    <location>
        <begin position="79"/>
        <end position="105"/>
    </location>
</feature>
<keyword evidence="3" id="KW-0862">Zinc</keyword>
<keyword evidence="1" id="KW-0378">Hydrolase</keyword>
<dbReference type="Gene3D" id="3.40.50.10810">
    <property type="entry name" value="Tandem AAA-ATPase domain"/>
    <property type="match status" value="1"/>
</dbReference>
<dbReference type="PANTHER" id="PTHR10799">
    <property type="entry name" value="SNF2/RAD54 HELICASE FAMILY"/>
    <property type="match status" value="1"/>
</dbReference>
<dbReference type="PROSITE" id="PS50966">
    <property type="entry name" value="ZF_SWIM"/>
    <property type="match status" value="1"/>
</dbReference>
<protein>
    <recommendedName>
        <fullName evidence="9">Helicase SNF2</fullName>
    </recommendedName>
</protein>
<sequence length="1109" mass="122663">MDDARCTLMDTVRQLALEQHFSRTVLKAAEPLAARSQDWCKPLAWFRPEGGHADALQCGVIDADGANQRVTTYLYPLFGQIKVESNCTCGQTQCLHAAAMLIRLQQLVDWPRAMTPLQRWQQSIETTREPLPLAESIDRDEVWPTVCLLQPDGDRQPAALIAHLILLPDADALPRIEEWVSAKLPRAQPHLSRQALMWQAQLDRTQKRHASNKSGYVLRGHSGADLLSEFLQAGICHDARTLQEIRSGAVRLPRWQWSHDGQGCASIELAWSTSHEVHVIDLSGLHYLDGASGEFGALHLSPTAWEMLAQMPPIPPAEAAVLAAEWPPHPLLASVPPPPLPPSVRELGASLRLIVMLGASRHTQTGDHVFHVQAFADYGGCRLPLASEPYAQDVIRKVSGEYVRIRREIDRETSAWKAVEDAGFVGLNTLLPDSRRMLAPIPDAQALGHRVHYRGGAETFIALEAQLQTLVAAGIVLDYDSELSFIALPPETKLQATLEHGQRPGWTQFELAATIDGEEIDVLPIILSGLARQAFSLTPSPGEPRDAHWLAPIGFQRWLPLPLAQLREWISPLVECLDQPSGNTGTHLLLSRSQAMALSDCLQTQGIAVEGAQAANIADTLASLRAALASAQTAVLPASFQGSLRAYQQEGLQWLQALRQSRLGGVLADDMGLGKTVQIIAHLLVELESGRLDRPALIVAPTSLIFNWLDEMARFAPALQCLNFTGSARASLYDRLAQAHVIITSYALLANDLPQLEGIDYAMLVLDEAQWIKNPRTQTARAVRSLRADHRLVVTGTPLENHLGELWAHFDAVLPGYLGDYRSFNRSFRVPIERREDDARRAILRQRIAPFLLRRSKAKVAPELPPKTETVLRVAMGERQRRLYESLRLAQSELVREALARYRPDQSRIVVLSALLRLRQVCCDPRLVDATNDPPESAKLDALLELIRALRDEDRQILVFSQFTSMLALITEALDAAGFAHEVLTGETTDRAAPVRKFQSGASPILLASLKAGGVGLNLTAADAVIHYDPWWNPAVELQAVDRAHRLGREDPIFVYKLLCDDTIEEKIEAMKFHKSDLADAMLSGAAVPWTRLSELDVQKLFDLPSSPR</sequence>
<dbReference type="STRING" id="416169.RHOFW104T7_17845"/>
<dbReference type="SMART" id="SM00487">
    <property type="entry name" value="DEXDc"/>
    <property type="match status" value="1"/>
</dbReference>
<keyword evidence="3" id="KW-0479">Metal-binding</keyword>
<dbReference type="AlphaFoldDB" id="A0A154QFV7"/>
<dbReference type="InterPro" id="IPR014001">
    <property type="entry name" value="Helicase_ATP-bd"/>
</dbReference>
<keyword evidence="8" id="KW-1185">Reference proteome</keyword>
<name>A0A154QFV7_9GAMM</name>
<evidence type="ECO:0000256" key="2">
    <source>
        <dbReference type="ARBA" id="ARBA00022806"/>
    </source>
</evidence>
<evidence type="ECO:0008006" key="9">
    <source>
        <dbReference type="Google" id="ProtNLM"/>
    </source>
</evidence>
<keyword evidence="2" id="KW-0067">ATP-binding</keyword>
<accession>A0A154QFV7</accession>
<evidence type="ECO:0000313" key="7">
    <source>
        <dbReference type="EMBL" id="KZC22670.1"/>
    </source>
</evidence>